<dbReference type="AlphaFoldDB" id="A0AAW3JPQ9"/>
<evidence type="ECO:0000313" key="2">
    <source>
        <dbReference type="Proteomes" id="UP000050833"/>
    </source>
</evidence>
<keyword evidence="2" id="KW-1185">Reference proteome</keyword>
<organism evidence="1 2">
    <name type="scientific">Butyribacter intestini</name>
    <dbReference type="NCBI Taxonomy" id="1703332"/>
    <lineage>
        <taxon>Bacteria</taxon>
        <taxon>Bacillati</taxon>
        <taxon>Bacillota</taxon>
        <taxon>Clostridia</taxon>
        <taxon>Lachnospirales</taxon>
        <taxon>Lachnospiraceae</taxon>
        <taxon>Butyribacter</taxon>
    </lineage>
</organism>
<proteinExistence type="predicted"/>
<accession>A0AAW3JPQ9</accession>
<dbReference type="Proteomes" id="UP000050833">
    <property type="component" value="Unassembled WGS sequence"/>
</dbReference>
<name>A0AAW3JPQ9_9FIRM</name>
<dbReference type="EMBL" id="LLKB01000005">
    <property type="protein sequence ID" value="KQC84751.1"/>
    <property type="molecule type" value="Genomic_DNA"/>
</dbReference>
<comment type="caution">
    <text evidence="1">The sequence shown here is derived from an EMBL/GenBank/DDBJ whole genome shotgun (WGS) entry which is preliminary data.</text>
</comment>
<gene>
    <name evidence="1" type="ORF">APZ18_08465</name>
</gene>
<sequence>MSKSIKQCVKALDENKDVRNMLPDYVDKCMHMNNEDAGLKLMMHYYMYYEMITEGINPYIESAKDTTDAVNEIIYEIYESGITDEKRSGLSERLLKLRQIVMDKMQVLTAYVDCFVVYEYILNRIQYRFEEMKKLPDDTEFAQDVVKFIFGSKDNVAINDSIHEIIGQLPMRMTRSRYIDIIRNAISVYDGSDMSSLESFIYMFRTNAMLYKNGDMDKYFTEFVPVLDELSKLDYENITKEMYDIYAEKITNNAVKLNDISDLYMQLGQIINELYIITVSSKYVEKIEKNTPQQVVIRGINSLFMEKQSDVWNLSKEDLSDEEAKLYWLGEFFPQIEGIQEQLFEGMNMAGAILEETMDAQKDVIKELSLTDEFNYLKQMSQLGSNSIFAEINGAADDSKVTADDVLKISDELTVEIKEHLKKSSRMVRRAIMANTIDKLPVFFNSPQEVAEYVTMSLEQCDDEAEKYASKQLIMEMMF</sequence>
<protein>
    <submittedName>
        <fullName evidence="1">Uncharacterized protein</fullName>
    </submittedName>
</protein>
<reference evidence="1 2" key="1">
    <citation type="submission" date="2015-10" db="EMBL/GenBank/DDBJ databases">
        <title>Butyribacter intestini gen. nov., sp. nov., a butyric acid-producing bacterium of the family Lachnospiraceae isolated from the human faeces.</title>
        <authorList>
            <person name="Zou Y."/>
            <person name="Xue W."/>
            <person name="Luo G."/>
            <person name="Lv M."/>
        </authorList>
    </citation>
    <scope>NUCLEOTIDE SEQUENCE [LARGE SCALE GENOMIC DNA]</scope>
    <source>
        <strain evidence="1 2">TF01-11</strain>
    </source>
</reference>
<evidence type="ECO:0000313" key="1">
    <source>
        <dbReference type="EMBL" id="KQC84751.1"/>
    </source>
</evidence>
<dbReference type="RefSeq" id="WP_055943797.1">
    <property type="nucleotide sequence ID" value="NZ_JAQDCV010000002.1"/>
</dbReference>